<dbReference type="OrthoDB" id="5289857at2"/>
<keyword evidence="5" id="KW-0520">NAD</keyword>
<evidence type="ECO:0000256" key="2">
    <source>
        <dbReference type="ARBA" id="ARBA00001946"/>
    </source>
</evidence>
<feature type="domain" description="Isopropylmalate dehydrogenase-like" evidence="8">
    <location>
        <begin position="23"/>
        <end position="367"/>
    </location>
</feature>
<reference evidence="9 10" key="1">
    <citation type="submission" date="2018-11" db="EMBL/GenBank/DDBJ databases">
        <title>Cryobacterium sp. nov., isolated from rhizosphere soil of lettuce.</title>
        <authorList>
            <person name="Wang Y."/>
        </authorList>
    </citation>
    <scope>NUCLEOTIDE SEQUENCE [LARGE SCALE GENOMIC DNA]</scope>
    <source>
        <strain evidence="9 10">NEAU-85</strain>
    </source>
</reference>
<dbReference type="SUPFAM" id="SSF53659">
    <property type="entry name" value="Isocitrate/Isopropylmalate dehydrogenase-like"/>
    <property type="match status" value="1"/>
</dbReference>
<sequence length="372" mass="38653">MSIPATDAGSAGHPGTPARSTVQVSVIPGDGIGPELVESALAVMTEASARDGVELVLREEPAGAAVYAETGDALLPGALDRLRAADGVLKGPVGLPEVRKPDGTEGGLLGGLLRIGLDTFANVRPIRLLPGVRTVMRSEPGSIDYVIVRENTEGLYLSRGAGVRNHHAASDQMLITRAGTERVVRFAFEQARQRRGAPRDGVRRVTCVDKSNVLRSFALFRDVFDEVAARYPDIEADHLYADAAAHALVVEPERFDVLVMENFLGDILSDLGAGTVGGLGMCPSGNIGAEAAYFEPIHGSAPMIAGKNLANPVSQILSGALLLRHCGQEATAARIEAAVESAFATGRVSILPSGGPEGGTESVTQAVIGALG</sequence>
<evidence type="ECO:0000256" key="6">
    <source>
        <dbReference type="ARBA" id="ARBA00023211"/>
    </source>
</evidence>
<comment type="cofactor">
    <cofactor evidence="1">
        <name>Mn(2+)</name>
        <dbReference type="ChEBI" id="CHEBI:29035"/>
    </cofactor>
</comment>
<dbReference type="AlphaFoldDB" id="A0A3M8L301"/>
<dbReference type="SMART" id="SM01329">
    <property type="entry name" value="Iso_dh"/>
    <property type="match status" value="1"/>
</dbReference>
<evidence type="ECO:0000256" key="1">
    <source>
        <dbReference type="ARBA" id="ARBA00001936"/>
    </source>
</evidence>
<dbReference type="PANTHER" id="PTHR43275">
    <property type="entry name" value="D-MALATE DEHYDROGENASE [DECARBOXYLATING]"/>
    <property type="match status" value="1"/>
</dbReference>
<keyword evidence="3" id="KW-0479">Metal-binding</keyword>
<keyword evidence="10" id="KW-1185">Reference proteome</keyword>
<dbReference type="GO" id="GO:0016491">
    <property type="term" value="F:oxidoreductase activity"/>
    <property type="evidence" value="ECO:0007669"/>
    <property type="project" value="UniProtKB-KW"/>
</dbReference>
<protein>
    <submittedName>
        <fullName evidence="9">Isocitrate/isopropylmalate dehydrogenase family protein</fullName>
    </submittedName>
</protein>
<evidence type="ECO:0000256" key="7">
    <source>
        <dbReference type="SAM" id="MobiDB-lite"/>
    </source>
</evidence>
<keyword evidence="6" id="KW-0464">Manganese</keyword>
<dbReference type="InterPro" id="IPR050501">
    <property type="entry name" value="ICDH/IPMDH"/>
</dbReference>
<name>A0A3M8L301_9MICO</name>
<dbReference type="EMBL" id="RDSR01000017">
    <property type="protein sequence ID" value="RNE59279.1"/>
    <property type="molecule type" value="Genomic_DNA"/>
</dbReference>
<evidence type="ECO:0000313" key="9">
    <source>
        <dbReference type="EMBL" id="RNE59279.1"/>
    </source>
</evidence>
<gene>
    <name evidence="9" type="ORF">EEJ31_10270</name>
</gene>
<evidence type="ECO:0000313" key="10">
    <source>
        <dbReference type="Proteomes" id="UP000279859"/>
    </source>
</evidence>
<dbReference type="Pfam" id="PF00180">
    <property type="entry name" value="Iso_dh"/>
    <property type="match status" value="1"/>
</dbReference>
<dbReference type="Gene3D" id="3.40.718.10">
    <property type="entry name" value="Isopropylmalate Dehydrogenase"/>
    <property type="match status" value="1"/>
</dbReference>
<keyword evidence="4" id="KW-0560">Oxidoreductase</keyword>
<dbReference type="PANTHER" id="PTHR43275:SF1">
    <property type="entry name" value="D-MALATE DEHYDROGENASE [DECARBOXYLATING]"/>
    <property type="match status" value="1"/>
</dbReference>
<comment type="caution">
    <text evidence="9">The sequence shown here is derived from an EMBL/GenBank/DDBJ whole genome shotgun (WGS) entry which is preliminary data.</text>
</comment>
<accession>A0A3M8L301</accession>
<dbReference type="GO" id="GO:0046872">
    <property type="term" value="F:metal ion binding"/>
    <property type="evidence" value="ECO:0007669"/>
    <property type="project" value="UniProtKB-KW"/>
</dbReference>
<organism evidence="9 10">
    <name type="scientific">Cryobacterium tepidiphilum</name>
    <dbReference type="NCBI Taxonomy" id="2486026"/>
    <lineage>
        <taxon>Bacteria</taxon>
        <taxon>Bacillati</taxon>
        <taxon>Actinomycetota</taxon>
        <taxon>Actinomycetes</taxon>
        <taxon>Micrococcales</taxon>
        <taxon>Microbacteriaceae</taxon>
        <taxon>Cryobacterium</taxon>
    </lineage>
</organism>
<comment type="cofactor">
    <cofactor evidence="2">
        <name>Mg(2+)</name>
        <dbReference type="ChEBI" id="CHEBI:18420"/>
    </cofactor>
</comment>
<dbReference type="Proteomes" id="UP000279859">
    <property type="component" value="Unassembled WGS sequence"/>
</dbReference>
<evidence type="ECO:0000256" key="3">
    <source>
        <dbReference type="ARBA" id="ARBA00022723"/>
    </source>
</evidence>
<evidence type="ECO:0000256" key="5">
    <source>
        <dbReference type="ARBA" id="ARBA00023027"/>
    </source>
</evidence>
<dbReference type="InterPro" id="IPR024084">
    <property type="entry name" value="IsoPropMal-DH-like_dom"/>
</dbReference>
<evidence type="ECO:0000259" key="8">
    <source>
        <dbReference type="SMART" id="SM01329"/>
    </source>
</evidence>
<feature type="region of interest" description="Disordered" evidence="7">
    <location>
        <begin position="1"/>
        <end position="21"/>
    </location>
</feature>
<dbReference type="RefSeq" id="WP_123046214.1">
    <property type="nucleotide sequence ID" value="NZ_RDSR01000017.1"/>
</dbReference>
<proteinExistence type="predicted"/>
<evidence type="ECO:0000256" key="4">
    <source>
        <dbReference type="ARBA" id="ARBA00023002"/>
    </source>
</evidence>